<dbReference type="InterPro" id="IPR047472">
    <property type="entry name" value="Tudor_ARID4A_rpt1"/>
</dbReference>
<evidence type="ECO:0000256" key="8">
    <source>
        <dbReference type="ARBA" id="ARBA00023015"/>
    </source>
</evidence>
<comment type="caution">
    <text evidence="18">The sequence shown here is derived from an EMBL/GenBank/DDBJ whole genome shotgun (WGS) entry which is preliminary data.</text>
</comment>
<dbReference type="InterPro" id="IPR000953">
    <property type="entry name" value="Chromo/chromo_shadow_dom"/>
</dbReference>
<dbReference type="SMART" id="SM00501">
    <property type="entry name" value="BRIGHT"/>
    <property type="match status" value="1"/>
</dbReference>
<keyword evidence="11" id="KW-0539">Nucleus</keyword>
<protein>
    <recommendedName>
        <fullName evidence="14">AT-rich interactive domain-containing protein 4A</fullName>
    </recommendedName>
    <alternativeName>
        <fullName evidence="15">Retinoblastoma-binding protein 1</fullName>
    </alternativeName>
</protein>
<dbReference type="InterPro" id="IPR025995">
    <property type="entry name" value="Tudor-knot"/>
</dbReference>
<dbReference type="EMBL" id="VXAA01004810">
    <property type="protein sequence ID" value="NXI70013.1"/>
    <property type="molecule type" value="Genomic_DNA"/>
</dbReference>
<feature type="compositionally biased region" description="Basic and acidic residues" evidence="16">
    <location>
        <begin position="734"/>
        <end position="762"/>
    </location>
</feature>
<feature type="compositionally biased region" description="Polar residues" evidence="16">
    <location>
        <begin position="692"/>
        <end position="703"/>
    </location>
</feature>
<feature type="non-terminal residue" evidence="18">
    <location>
        <position position="1"/>
    </location>
</feature>
<feature type="compositionally biased region" description="Basic and acidic residues" evidence="16">
    <location>
        <begin position="790"/>
        <end position="803"/>
    </location>
</feature>
<dbReference type="SMART" id="SM00298">
    <property type="entry name" value="CHROMO"/>
    <property type="match status" value="1"/>
</dbReference>
<feature type="compositionally biased region" description="Acidic residues" evidence="16">
    <location>
        <begin position="558"/>
        <end position="567"/>
    </location>
</feature>
<feature type="compositionally biased region" description="Acidic residues" evidence="16">
    <location>
        <begin position="274"/>
        <end position="290"/>
    </location>
</feature>
<dbReference type="SMART" id="SM00333">
    <property type="entry name" value="TUDOR"/>
    <property type="match status" value="1"/>
</dbReference>
<dbReference type="OrthoDB" id="10068428at2759"/>
<evidence type="ECO:0000313" key="19">
    <source>
        <dbReference type="Proteomes" id="UP000567872"/>
    </source>
</evidence>
<proteinExistence type="predicted"/>
<evidence type="ECO:0000256" key="4">
    <source>
        <dbReference type="ARBA" id="ARBA00022782"/>
    </source>
</evidence>
<dbReference type="SMART" id="SM01014">
    <property type="entry name" value="ARID"/>
    <property type="match status" value="1"/>
</dbReference>
<feature type="compositionally biased region" description="Basic and acidic residues" evidence="16">
    <location>
        <begin position="1028"/>
        <end position="1037"/>
    </location>
</feature>
<dbReference type="CDD" id="cd05162">
    <property type="entry name" value="PWWP"/>
    <property type="match status" value="1"/>
</dbReference>
<feature type="region of interest" description="Disordered" evidence="16">
    <location>
        <begin position="117"/>
        <end position="166"/>
    </location>
</feature>
<feature type="compositionally biased region" description="Basic residues" evidence="16">
    <location>
        <begin position="633"/>
        <end position="642"/>
    </location>
</feature>
<feature type="compositionally biased region" description="Basic and acidic residues" evidence="16">
    <location>
        <begin position="543"/>
        <end position="557"/>
    </location>
</feature>
<dbReference type="FunFam" id="2.30.30.140:FF:000050">
    <property type="entry name" value="AT-rich interactive domain 4A (RBP1-like)"/>
    <property type="match status" value="1"/>
</dbReference>
<comment type="subcellular location">
    <subcellularLocation>
        <location evidence="1">Nucleus</location>
    </subcellularLocation>
</comment>
<evidence type="ECO:0000256" key="10">
    <source>
        <dbReference type="ARBA" id="ARBA00023163"/>
    </source>
</evidence>
<dbReference type="SUPFAM" id="SSF63748">
    <property type="entry name" value="Tudor/PWWP/MBT"/>
    <property type="match status" value="2"/>
</dbReference>
<keyword evidence="4" id="KW-0221">Differentiation</keyword>
<feature type="compositionally biased region" description="Basic and acidic residues" evidence="16">
    <location>
        <begin position="470"/>
        <end position="512"/>
    </location>
</feature>
<evidence type="ECO:0000256" key="14">
    <source>
        <dbReference type="ARBA" id="ARBA00071291"/>
    </source>
</evidence>
<dbReference type="AlphaFoldDB" id="A0A7K9VD12"/>
<feature type="compositionally biased region" description="Polar residues" evidence="16">
    <location>
        <begin position="1132"/>
        <end position="1152"/>
    </location>
</feature>
<evidence type="ECO:0000259" key="17">
    <source>
        <dbReference type="PROSITE" id="PS51011"/>
    </source>
</evidence>
<feature type="non-terminal residue" evidence="18">
    <location>
        <position position="1274"/>
    </location>
</feature>
<dbReference type="GO" id="GO:0006325">
    <property type="term" value="P:chromatin organization"/>
    <property type="evidence" value="ECO:0007669"/>
    <property type="project" value="UniProtKB-KW"/>
</dbReference>
<feature type="compositionally biased region" description="Basic and acidic residues" evidence="16">
    <location>
        <begin position="983"/>
        <end position="998"/>
    </location>
</feature>
<sequence length="1274" mass="143971">AADEPAYLTVGTDVSAKYRGAFCEAKIKTVKRLVKVKVVLKGDNSTQLVQDDQVKGPLRVGAMVETKMPDGSFQEAVISKLTDASWYTVVFDDGDERTLRRTSLCLKGERHFAESETLDQLPLTNPEHFGTPVIGKKSNRGRRSSLPVTEDEKEEESSEEEDEDKRRLNDELLGKVVSVTCNSEKADWYPALVVSPSCNDDVTVKKDQCLVRSFADSKFYSVARKDIKELDALNLAKSESSPKKGLQEASTFINTRGVPRNWKMDISEIMESSSSDEEGAAAETDEEEEKREEKNEEVTPEEELDPEERDNFLQQLYKFMEDRGTPINKPPVLGYKDLNLFKLFRLVYQQGGCDNIESGAVWKQIYMDLGIPILNSAASYNVKTAYRKYLYGFEEYCRSANIQFRTIHHNEPKVVEDIQKHEEPMEESVKEEQKMPPTEVKKEAEENYSSSESEKEEIELRSPRGRRRLARDATPAKRDSEEDKTQDKLKDSNKENKDIEETLENAEKKENETPLGRRSTPKQKEKKMKKQEESDKESDEEEERQREREEMENKGESEGEEDEEDTEPCLTGTKVKVKYGRGKTQKIYEASIKSTEIDDGEVLYLVHYYGWNVRYDEWVKADRIIWPVDKGGPKRKQKKRTKNKEDSEKDEKKDEEKQKSKRGRPPLKSTLPSNTSLSKTPNSEGKSGARSARNNLSDSSPLPNGTEDSGSSDSEADESSEKNLNEEFSPETSELEKNEKLNDGKLDEESPKIPHALRENDRTQVQPLETLKLEVEESEQIVQIFGNKTEQMEEIKREAEKSPKGKGRRSKTKDPCLENVKISPGSQEEVANESLTDTERLDMSSLDCKEISSTTESEIEPSTKDKKLLKRKTLEQASPEKRNRRESEMEVPNIVSDERTNECTGTEECRGQSAEESLRTENEEMPSLVAEPVQHGQELRNENFECPSEENDNVPIKDEDDAMPQIGPETLLCHEVDLDDLDEKEKSSSEDTISEKPDPNTSNSNPSALPPAAQSSFSVASPLTLSQDESRSIKSESDMTIEVDSVAEESQEGLCESESANGFEASTTSSNCSIAVQERDIGEKGQKRPSDSNSGTLAKKQKRTPKRTSAAAKNEKNGTGQSSDSEDLPVLDSSSKCTPVKHINSSKPQKISRSPARVISPHIKDGEKDKHREKHHHQNASPRVYKWSFQLNELDNMSSTERISFLQEKLQEIRKYYMSLKSEVATIDRRRKRLKKKDREVSHTGASMSSASSDTGMSPSSSSPPQNVLAVECR</sequence>
<feature type="compositionally biased region" description="Polar residues" evidence="16">
    <location>
        <begin position="1058"/>
        <end position="1074"/>
    </location>
</feature>
<keyword evidence="2" id="KW-1017">Isopeptide bond</keyword>
<dbReference type="CDD" id="cd16882">
    <property type="entry name" value="ARID_ARID4A"/>
    <property type="match status" value="1"/>
</dbReference>
<dbReference type="Pfam" id="PF08169">
    <property type="entry name" value="RBB1NT"/>
    <property type="match status" value="1"/>
</dbReference>
<dbReference type="Proteomes" id="UP000567872">
    <property type="component" value="Unassembled WGS sequence"/>
</dbReference>
<dbReference type="InterPro" id="IPR016197">
    <property type="entry name" value="Chromo-like_dom_sf"/>
</dbReference>
<feature type="compositionally biased region" description="Acidic residues" evidence="16">
    <location>
        <begin position="1039"/>
        <end position="1051"/>
    </location>
</feature>
<keyword evidence="10" id="KW-0804">Transcription</keyword>
<dbReference type="InterPro" id="IPR036431">
    <property type="entry name" value="ARID_dom_sf"/>
</dbReference>
<keyword evidence="7" id="KW-0744">Spermatogenesis</keyword>
<feature type="compositionally biased region" description="Basic residues" evidence="16">
    <location>
        <begin position="519"/>
        <end position="529"/>
    </location>
</feature>
<evidence type="ECO:0000256" key="13">
    <source>
        <dbReference type="ARBA" id="ARBA00065960"/>
    </source>
</evidence>
<feature type="compositionally biased region" description="Low complexity" evidence="16">
    <location>
        <begin position="1243"/>
        <end position="1264"/>
    </location>
</feature>
<evidence type="ECO:0000256" key="7">
    <source>
        <dbReference type="ARBA" id="ARBA00022871"/>
    </source>
</evidence>
<evidence type="ECO:0000256" key="2">
    <source>
        <dbReference type="ARBA" id="ARBA00022499"/>
    </source>
</evidence>
<accession>A0A7K9VD12</accession>
<feature type="region of interest" description="Disordered" evidence="16">
    <location>
        <begin position="624"/>
        <end position="768"/>
    </location>
</feature>
<feature type="region of interest" description="Disordered" evidence="16">
    <location>
        <begin position="270"/>
        <end position="307"/>
    </location>
</feature>
<keyword evidence="6" id="KW-0156">Chromatin regulator</keyword>
<organism evidence="18 19">
    <name type="scientific">Anseranas semipalmata</name>
    <name type="common">Magpie goose</name>
    <name type="synonym">Anas semipalmata</name>
    <dbReference type="NCBI Taxonomy" id="8851"/>
    <lineage>
        <taxon>Eukaryota</taxon>
        <taxon>Metazoa</taxon>
        <taxon>Chordata</taxon>
        <taxon>Craniata</taxon>
        <taxon>Vertebrata</taxon>
        <taxon>Euteleostomi</taxon>
        <taxon>Archelosauria</taxon>
        <taxon>Archosauria</taxon>
        <taxon>Dinosauria</taxon>
        <taxon>Saurischia</taxon>
        <taxon>Theropoda</taxon>
        <taxon>Coelurosauria</taxon>
        <taxon>Aves</taxon>
        <taxon>Neognathae</taxon>
        <taxon>Galloanserae</taxon>
        <taxon>Anseriformes</taxon>
        <taxon>Anseranatidae</taxon>
        <taxon>Anseranas</taxon>
    </lineage>
</organism>
<dbReference type="Pfam" id="PF01388">
    <property type="entry name" value="ARID"/>
    <property type="match status" value="1"/>
</dbReference>
<dbReference type="GO" id="GO:0030154">
    <property type="term" value="P:cell differentiation"/>
    <property type="evidence" value="ECO:0007669"/>
    <property type="project" value="UniProtKB-KW"/>
</dbReference>
<feature type="compositionally biased region" description="Acidic residues" evidence="16">
    <location>
        <begin position="149"/>
        <end position="163"/>
    </location>
</feature>
<feature type="compositionally biased region" description="Basic and acidic residues" evidence="16">
    <location>
        <begin position="837"/>
        <end position="850"/>
    </location>
</feature>
<keyword evidence="3" id="KW-0597">Phosphoprotein</keyword>
<dbReference type="SUPFAM" id="SSF54160">
    <property type="entry name" value="Chromo domain-like"/>
    <property type="match status" value="1"/>
</dbReference>
<dbReference type="FunFam" id="2.30.30.140:FF:000012">
    <property type="entry name" value="AT-rich interactive domain-containing protein 4A"/>
    <property type="match status" value="1"/>
</dbReference>
<dbReference type="InterPro" id="IPR047473">
    <property type="entry name" value="CBD_RBP1-like"/>
</dbReference>
<dbReference type="GO" id="GO:0000976">
    <property type="term" value="F:transcription cis-regulatory region binding"/>
    <property type="evidence" value="ECO:0007669"/>
    <property type="project" value="TreeGrafter"/>
</dbReference>
<dbReference type="SUPFAM" id="SSF46774">
    <property type="entry name" value="ARID-like"/>
    <property type="match status" value="1"/>
</dbReference>
<gene>
    <name evidence="18" type="primary">Arid4a</name>
    <name evidence="18" type="ORF">ANSSEM_R09706</name>
</gene>
<evidence type="ECO:0000256" key="12">
    <source>
        <dbReference type="ARBA" id="ARBA00054828"/>
    </source>
</evidence>
<evidence type="ECO:0000256" key="11">
    <source>
        <dbReference type="ARBA" id="ARBA00023242"/>
    </source>
</evidence>
<keyword evidence="19" id="KW-1185">Reference proteome</keyword>
<dbReference type="PROSITE" id="PS51011">
    <property type="entry name" value="ARID"/>
    <property type="match status" value="1"/>
</dbReference>
<evidence type="ECO:0000256" key="5">
    <source>
        <dbReference type="ARBA" id="ARBA00022843"/>
    </source>
</evidence>
<dbReference type="CDD" id="cd18641">
    <property type="entry name" value="CBD_RBP1_like"/>
    <property type="match status" value="1"/>
</dbReference>
<keyword evidence="5" id="KW-0832">Ubl conjugation</keyword>
<feature type="region of interest" description="Disordered" evidence="16">
    <location>
        <begin position="422"/>
        <end position="578"/>
    </location>
</feature>
<comment type="function">
    <text evidence="12">DNA-binding protein which modulates activity of several transcription factors including RB1 (retinoblastoma-associated protein) and AR (androgen receptor). May function as part of an mSin3A repressor complex. Has no intrinsic transcriptional activity. Plays a role in the regulation of epigenetic modifications at the PWS/AS imprinting center near the SNRPN promoter, where it might function as part of a complex with RB1 and ARID4B. Involved in spermatogenesis, together with ARID4B, where it acts as a transcriptional coactivator for AR and enhances expression of genes required for sperm maturation. Regulates expression of the tight junction protein CLDN3 in the testis, which is important for integrity of the blood-testis barrier. Plays a role in myeloid homeostasis where it regulates the histone methylation state of bone marrow cells and expression of various genes involved in hematopoiesis. May function as a leukemia suppressor.</text>
</comment>
<dbReference type="PANTHER" id="PTHR13964:SF26">
    <property type="entry name" value="AT-RICH INTERACTIVE DOMAIN-CONTAINING PROTEIN 4A"/>
    <property type="match status" value="1"/>
</dbReference>
<evidence type="ECO:0000256" key="16">
    <source>
        <dbReference type="SAM" id="MobiDB-lite"/>
    </source>
</evidence>
<dbReference type="GO" id="GO:0006357">
    <property type="term" value="P:regulation of transcription by RNA polymerase II"/>
    <property type="evidence" value="ECO:0007669"/>
    <property type="project" value="TreeGrafter"/>
</dbReference>
<feature type="region of interest" description="Disordered" evidence="16">
    <location>
        <begin position="784"/>
        <end position="1183"/>
    </location>
</feature>
<keyword evidence="8" id="KW-0805">Transcription regulation</keyword>
<evidence type="ECO:0000256" key="3">
    <source>
        <dbReference type="ARBA" id="ARBA00022553"/>
    </source>
</evidence>
<feature type="compositionally biased region" description="Basic and acidic residues" evidence="16">
    <location>
        <begin position="1077"/>
        <end position="1090"/>
    </location>
</feature>
<evidence type="ECO:0000256" key="9">
    <source>
        <dbReference type="ARBA" id="ARBA00023125"/>
    </source>
</evidence>
<evidence type="ECO:0000256" key="1">
    <source>
        <dbReference type="ARBA" id="ARBA00004123"/>
    </source>
</evidence>
<evidence type="ECO:0000256" key="15">
    <source>
        <dbReference type="ARBA" id="ARBA00080584"/>
    </source>
</evidence>
<dbReference type="Gene3D" id="2.30.30.140">
    <property type="match status" value="3"/>
</dbReference>
<feature type="compositionally biased region" description="Basic and acidic residues" evidence="16">
    <location>
        <begin position="861"/>
        <end position="888"/>
    </location>
</feature>
<dbReference type="FunFam" id="1.10.150.60:FF:000003">
    <property type="entry name" value="AT-rich interactive domain-containing protein 4B"/>
    <property type="match status" value="1"/>
</dbReference>
<dbReference type="InterPro" id="IPR001606">
    <property type="entry name" value="ARID_dom"/>
</dbReference>
<keyword evidence="9" id="KW-0238">DNA-binding</keyword>
<dbReference type="FunFam" id="2.30.30.140:FF:000009">
    <property type="entry name" value="AT-rich interactive domain-containing protein 4B"/>
    <property type="match status" value="1"/>
</dbReference>
<feature type="compositionally biased region" description="Acidic residues" evidence="16">
    <location>
        <begin position="298"/>
        <end position="307"/>
    </location>
</feature>
<dbReference type="Gene3D" id="1.10.150.60">
    <property type="entry name" value="ARID DNA-binding domain"/>
    <property type="match status" value="1"/>
</dbReference>
<dbReference type="InterPro" id="IPR051232">
    <property type="entry name" value="ARID/SWI1_ChromRemod"/>
</dbReference>
<comment type="subunit">
    <text evidence="13">Identified in mSin3A corepressor complexes together with SIN3A, SIN3B, RBBP4, RBBP7, SAP30, BRMS1, HDAC1 and HDAC2. Interacts with BRMS1. Interacts with RB1. Interacts with ARID4B. Interacts with AR.</text>
</comment>
<feature type="region of interest" description="Disordered" evidence="16">
    <location>
        <begin position="1228"/>
        <end position="1274"/>
    </location>
</feature>
<feature type="compositionally biased region" description="Polar residues" evidence="16">
    <location>
        <begin position="670"/>
        <end position="685"/>
    </location>
</feature>
<dbReference type="GO" id="GO:0005634">
    <property type="term" value="C:nucleus"/>
    <property type="evidence" value="ECO:0007669"/>
    <property type="project" value="UniProtKB-SubCell"/>
</dbReference>
<dbReference type="Pfam" id="PF11717">
    <property type="entry name" value="Tudor-knot"/>
    <property type="match status" value="1"/>
</dbReference>
<evidence type="ECO:0000313" key="18">
    <source>
        <dbReference type="EMBL" id="NXI70013.1"/>
    </source>
</evidence>
<feature type="compositionally biased region" description="Polar residues" evidence="16">
    <location>
        <begin position="999"/>
        <end position="1027"/>
    </location>
</feature>
<name>A0A7K9VD12_ANSSE</name>
<dbReference type="InterPro" id="IPR012603">
    <property type="entry name" value="ARID4A/B_PWWP"/>
</dbReference>
<dbReference type="PANTHER" id="PTHR13964">
    <property type="entry name" value="RBP-RELATED"/>
    <property type="match status" value="1"/>
</dbReference>
<feature type="compositionally biased region" description="Acidic residues" evidence="16">
    <location>
        <begin position="947"/>
        <end position="962"/>
    </location>
</feature>
<dbReference type="GO" id="GO:0007283">
    <property type="term" value="P:spermatogenesis"/>
    <property type="evidence" value="ECO:0007669"/>
    <property type="project" value="UniProtKB-KW"/>
</dbReference>
<evidence type="ECO:0000256" key="6">
    <source>
        <dbReference type="ARBA" id="ARBA00022853"/>
    </source>
</evidence>
<feature type="compositionally biased region" description="Basic and acidic residues" evidence="16">
    <location>
        <begin position="422"/>
        <end position="445"/>
    </location>
</feature>
<reference evidence="18 19" key="1">
    <citation type="submission" date="2019-09" db="EMBL/GenBank/DDBJ databases">
        <title>Bird 10,000 Genomes (B10K) Project - Family phase.</title>
        <authorList>
            <person name="Zhang G."/>
        </authorList>
    </citation>
    <scope>NUCLEOTIDE SEQUENCE [LARGE SCALE GENOMIC DNA]</scope>
    <source>
        <strain evidence="18">B10K-DU-001-57</strain>
        <tissue evidence="18">Muscle</tissue>
    </source>
</reference>
<dbReference type="CDD" id="cd20461">
    <property type="entry name" value="Tudor_ARID4A_rpt2"/>
    <property type="match status" value="1"/>
</dbReference>
<dbReference type="InterPro" id="IPR002999">
    <property type="entry name" value="Tudor"/>
</dbReference>
<feature type="domain" description="ARID" evidence="17">
    <location>
        <begin position="306"/>
        <end position="398"/>
    </location>
</feature>
<dbReference type="CDD" id="cd20459">
    <property type="entry name" value="Tudor_ARID4A_rpt1"/>
    <property type="match status" value="1"/>
</dbReference>
<feature type="compositionally biased region" description="Basic and acidic residues" evidence="16">
    <location>
        <begin position="643"/>
        <end position="658"/>
    </location>
</feature>